<dbReference type="EMBL" id="RQGP01000022">
    <property type="protein sequence ID" value="TGL90427.1"/>
    <property type="molecule type" value="Genomic_DNA"/>
</dbReference>
<proteinExistence type="predicted"/>
<reference evidence="1" key="1">
    <citation type="journal article" date="2019" name="PLoS Negl. Trop. Dis.">
        <title>Revisiting the worldwide diversity of Leptospira species in the environment.</title>
        <authorList>
            <person name="Vincent A.T."/>
            <person name="Schiettekatte O."/>
            <person name="Bourhy P."/>
            <person name="Veyrier F.J."/>
            <person name="Picardeau M."/>
        </authorList>
    </citation>
    <scope>NUCLEOTIDE SEQUENCE [LARGE SCALE GENOMIC DNA]</scope>
    <source>
        <strain evidence="1">201702422</strain>
    </source>
</reference>
<dbReference type="InterPro" id="IPR058183">
    <property type="entry name" value="LBF_2017-like_N"/>
</dbReference>
<dbReference type="Proteomes" id="UP000298263">
    <property type="component" value="Unassembled WGS sequence"/>
</dbReference>
<sequence>MNLIFRFQFSFIFSFLVATGTPIFSESKTIRFTLEPDREDIIQYEFELWKQTSFDLEIPFRVLSNPGKIQLFIPNGYEYFRIRAVAKRQVRGFWTDLYAVGSFGQPKPKEPTKVVSRKPNTADVLVPISNAKGTNHFFLTENKIQVKPILIHPMKTSVRYRLNGGAWKVTKLPELSFSKDGDYKLEYQVTNELGVSDSMQVWEFSVDNTPPKTEFHWQPETYKKSSIQYVSKNTNLQLNAIDEGSGLDTIRFRTICGKNLQSEWFEWDPKNSWMGILNSCTNDLEIEISAIDRLGNEEIPNKIYLKQNNQGN</sequence>
<organism evidence="1 2">
    <name type="scientific">Leptospira congkakensis</name>
    <dbReference type="NCBI Taxonomy" id="2484932"/>
    <lineage>
        <taxon>Bacteria</taxon>
        <taxon>Pseudomonadati</taxon>
        <taxon>Spirochaetota</taxon>
        <taxon>Spirochaetia</taxon>
        <taxon>Leptospirales</taxon>
        <taxon>Leptospiraceae</taxon>
        <taxon>Leptospira</taxon>
    </lineage>
</organism>
<gene>
    <name evidence="1" type="ORF">EHQ69_10820</name>
</gene>
<dbReference type="RefSeq" id="WP_135583395.1">
    <property type="nucleotide sequence ID" value="NZ_RQGO01000005.1"/>
</dbReference>
<dbReference type="OrthoDB" id="321650at2"/>
<evidence type="ECO:0000313" key="2">
    <source>
        <dbReference type="Proteomes" id="UP000298263"/>
    </source>
</evidence>
<evidence type="ECO:0000313" key="1">
    <source>
        <dbReference type="EMBL" id="TGL90427.1"/>
    </source>
</evidence>
<dbReference type="AlphaFoldDB" id="A0A4Z1AGA8"/>
<dbReference type="NCBIfam" id="NF047607">
    <property type="entry name" value="LBF_2017_Nterm"/>
    <property type="match status" value="1"/>
</dbReference>
<accession>A0A4Z1AGA8</accession>
<protein>
    <submittedName>
        <fullName evidence="1">Uncharacterized protein</fullName>
    </submittedName>
</protein>
<comment type="caution">
    <text evidence="1">The sequence shown here is derived from an EMBL/GenBank/DDBJ whole genome shotgun (WGS) entry which is preliminary data.</text>
</comment>
<name>A0A4Z1AGA8_9LEPT</name>
<keyword evidence="2" id="KW-1185">Reference proteome</keyword>